<organism evidence="2 3">
    <name type="scientific">Candidatus Woesebacteria bacterium GW2011_GWB1_38_8</name>
    <dbReference type="NCBI Taxonomy" id="1618570"/>
    <lineage>
        <taxon>Bacteria</taxon>
        <taxon>Candidatus Woeseibacteriota</taxon>
    </lineage>
</organism>
<evidence type="ECO:0008006" key="4">
    <source>
        <dbReference type="Google" id="ProtNLM"/>
    </source>
</evidence>
<gene>
    <name evidence="2" type="ORF">UT08_C0004G0015</name>
</gene>
<protein>
    <recommendedName>
        <fullName evidence="4">DUF2130 domain-containing protein</fullName>
    </recommendedName>
</protein>
<evidence type="ECO:0000313" key="2">
    <source>
        <dbReference type="EMBL" id="KKQ85703.1"/>
    </source>
</evidence>
<keyword evidence="1" id="KW-0175">Coiled coil</keyword>
<accession>A0A0G0L181</accession>
<sequence>MAITFKCPHCGKQIEITEALRQDVEEDVKKGIEERLKKEFDEKSSTELEDLKRQLNEKNKKVEEMREAELKLREDKRLIEEEKKELKLEVQRQIDEERKNIEEAVLKHAVEEHRLKDLEKEKRISDLQTQLEEALRRARVGSQQLQGEVLELDLEETLRLSFPNDDIEPVGKGVKGADVRQIVKSPKGFICGVILWETKRTKAWKEEWIAKLKSDLRAEKANLPVIVSSVFPKSLKNGFILHEGVWIVSFDLVIPMSTILRKNLLDLGFQKAVSAHKGEKADHLYEYVTSHEFRQQLEALVEVYSEMQLQLDKEKAAYERIWKAREGQIKRLVTSTANVVGSIQGRVGSSALQVKGLDFPELESGD</sequence>
<dbReference type="AlphaFoldDB" id="A0A0G0L181"/>
<name>A0A0G0L181_9BACT</name>
<feature type="coiled-coil region" evidence="1">
    <location>
        <begin position="41"/>
        <end position="137"/>
    </location>
</feature>
<dbReference type="Proteomes" id="UP000034081">
    <property type="component" value="Unassembled WGS sequence"/>
</dbReference>
<dbReference type="STRING" id="1618570.UT08_C0004G0015"/>
<comment type="caution">
    <text evidence="2">The sequence shown here is derived from an EMBL/GenBank/DDBJ whole genome shotgun (WGS) entry which is preliminary data.</text>
</comment>
<dbReference type="EMBL" id="LBVL01000004">
    <property type="protein sequence ID" value="KKQ85703.1"/>
    <property type="molecule type" value="Genomic_DNA"/>
</dbReference>
<reference evidence="2 3" key="1">
    <citation type="journal article" date="2015" name="Nature">
        <title>rRNA introns, odd ribosomes, and small enigmatic genomes across a large radiation of phyla.</title>
        <authorList>
            <person name="Brown C.T."/>
            <person name="Hug L.A."/>
            <person name="Thomas B.C."/>
            <person name="Sharon I."/>
            <person name="Castelle C.J."/>
            <person name="Singh A."/>
            <person name="Wilkins M.J."/>
            <person name="Williams K.H."/>
            <person name="Banfield J.F."/>
        </authorList>
    </citation>
    <scope>NUCLEOTIDE SEQUENCE [LARGE SCALE GENOMIC DNA]</scope>
</reference>
<dbReference type="PATRIC" id="fig|1618570.3.peg.425"/>
<evidence type="ECO:0000256" key="1">
    <source>
        <dbReference type="SAM" id="Coils"/>
    </source>
</evidence>
<evidence type="ECO:0000313" key="3">
    <source>
        <dbReference type="Proteomes" id="UP000034081"/>
    </source>
</evidence>
<dbReference type="InterPro" id="IPR019219">
    <property type="entry name" value="DUF2130"/>
</dbReference>
<dbReference type="Pfam" id="PF09903">
    <property type="entry name" value="DUF2130"/>
    <property type="match status" value="1"/>
</dbReference>
<proteinExistence type="predicted"/>